<comment type="caution">
    <text evidence="2">The sequence shown here is derived from an EMBL/GenBank/DDBJ whole genome shotgun (WGS) entry which is preliminary data.</text>
</comment>
<evidence type="ECO:0000313" key="3">
    <source>
        <dbReference type="Proteomes" id="UP001191004"/>
    </source>
</evidence>
<dbReference type="EMBL" id="PRLL01000008">
    <property type="protein sequence ID" value="RYC73572.1"/>
    <property type="molecule type" value="Genomic_DNA"/>
</dbReference>
<dbReference type="RefSeq" id="WP_129604676.1">
    <property type="nucleotide sequence ID" value="NZ_PRLL01000008.1"/>
</dbReference>
<evidence type="ECO:0000313" key="2">
    <source>
        <dbReference type="EMBL" id="RYC73572.1"/>
    </source>
</evidence>
<accession>A0ABY0FJX5</accession>
<gene>
    <name evidence="2" type="ORF">G3KMM_00327</name>
</gene>
<keyword evidence="1" id="KW-0472">Membrane</keyword>
<feature type="transmembrane region" description="Helical" evidence="1">
    <location>
        <begin position="12"/>
        <end position="34"/>
    </location>
</feature>
<organism evidence="2 3">
    <name type="scientific">Candidatus Nanosyncoccus nanoralicus</name>
    <dbReference type="NCBI Taxonomy" id="2171996"/>
    <lineage>
        <taxon>Bacteria</taxon>
        <taxon>Candidatus Saccharimonadota</taxon>
        <taxon>Candidatus Nanosyncoccalia</taxon>
        <taxon>Candidatus Nanosyncoccales</taxon>
        <taxon>Candidatus Nanosyncoccaceae</taxon>
        <taxon>Candidatus Nanosyncoccus</taxon>
    </lineage>
</organism>
<reference evidence="2 3" key="2">
    <citation type="journal article" date="2020" name="Cell Rep.">
        <title>Acquisition and Adaptation of Ultra-small Parasitic Reduced Genome Bacteria to Mammalian Hosts.</title>
        <authorList>
            <person name="McLean J.S."/>
            <person name="Bor B."/>
            <person name="Kerns K.A."/>
            <person name="Liu Q."/>
            <person name="To T.T."/>
            <person name="Solden L."/>
            <person name="Hendrickson E.L."/>
            <person name="Wrighton K."/>
            <person name="Shi W."/>
            <person name="He X."/>
        </authorList>
    </citation>
    <scope>NUCLEOTIDE SEQUENCE [LARGE SCALE GENOMIC DNA]</scope>
    <source>
        <strain evidence="2 3">TM7_KMM_G3_1_HOT_351</strain>
    </source>
</reference>
<reference evidence="2 3" key="1">
    <citation type="journal article" date="2018" name="bioRxiv">
        <title>Evidence of independent acquisition and adaption of ultra-small bacteria to human hosts across the highly diverse yet reduced genomes of the phylum Saccharibacteria.</title>
        <authorList>
            <person name="McLean J.S."/>
            <person name="Bor B."/>
            <person name="To T.T."/>
            <person name="Liu Q."/>
            <person name="Kearns K.A."/>
            <person name="Solden L.M."/>
            <person name="Wrighton K.C."/>
            <person name="He X."/>
            <person name="Shi W."/>
        </authorList>
    </citation>
    <scope>NUCLEOTIDE SEQUENCE [LARGE SCALE GENOMIC DNA]</scope>
    <source>
        <strain evidence="2 3">TM7_KMM_G3_1_HOT_351</strain>
    </source>
</reference>
<name>A0ABY0FJX5_9BACT</name>
<evidence type="ECO:0000256" key="1">
    <source>
        <dbReference type="SAM" id="Phobius"/>
    </source>
</evidence>
<proteinExistence type="predicted"/>
<keyword evidence="3" id="KW-1185">Reference proteome</keyword>
<dbReference type="Proteomes" id="UP001191004">
    <property type="component" value="Unassembled WGS sequence"/>
</dbReference>
<keyword evidence="1" id="KW-1133">Transmembrane helix</keyword>
<sequence>MNHFTSRGGKALIRLGIISTIIAIATTGLSLYLYHASGDIYIDRSRPGFLPEKHENEQFDNNSSYRFSEEGKISEQEIEEYLENIRPIINTINETKKPFSKDSLSDKSLGISN</sequence>
<keyword evidence="1" id="KW-0812">Transmembrane</keyword>
<protein>
    <submittedName>
        <fullName evidence="2">Uncharacterized protein</fullName>
    </submittedName>
</protein>